<dbReference type="SMART" id="SM00052">
    <property type="entry name" value="EAL"/>
    <property type="match status" value="1"/>
</dbReference>
<feature type="domain" description="GGDEF" evidence="2">
    <location>
        <begin position="175"/>
        <end position="310"/>
    </location>
</feature>
<feature type="domain" description="EAL" evidence="1">
    <location>
        <begin position="318"/>
        <end position="574"/>
    </location>
</feature>
<dbReference type="EMBL" id="JBHSIU010000066">
    <property type="protein sequence ID" value="MFC5004859.1"/>
    <property type="molecule type" value="Genomic_DNA"/>
</dbReference>
<dbReference type="CDD" id="cd01948">
    <property type="entry name" value="EAL"/>
    <property type="match status" value="1"/>
</dbReference>
<dbReference type="InterPro" id="IPR029787">
    <property type="entry name" value="Nucleotide_cyclase"/>
</dbReference>
<dbReference type="Pfam" id="PF00563">
    <property type="entry name" value="EAL"/>
    <property type="match status" value="1"/>
</dbReference>
<dbReference type="InterPro" id="IPR001633">
    <property type="entry name" value="EAL_dom"/>
</dbReference>
<dbReference type="InterPro" id="IPR052155">
    <property type="entry name" value="Biofilm_reg_signaling"/>
</dbReference>
<keyword evidence="4" id="KW-1185">Reference proteome</keyword>
<dbReference type="PANTHER" id="PTHR44757">
    <property type="entry name" value="DIGUANYLATE CYCLASE DGCP"/>
    <property type="match status" value="1"/>
</dbReference>
<evidence type="ECO:0000313" key="4">
    <source>
        <dbReference type="Proteomes" id="UP001595912"/>
    </source>
</evidence>
<reference evidence="4" key="1">
    <citation type="journal article" date="2019" name="Int. J. Syst. Evol. Microbiol.">
        <title>The Global Catalogue of Microorganisms (GCM) 10K type strain sequencing project: providing services to taxonomists for standard genome sequencing and annotation.</title>
        <authorList>
            <consortium name="The Broad Institute Genomics Platform"/>
            <consortium name="The Broad Institute Genome Sequencing Center for Infectious Disease"/>
            <person name="Wu L."/>
            <person name="Ma J."/>
        </authorList>
    </citation>
    <scope>NUCLEOTIDE SEQUENCE [LARGE SCALE GENOMIC DNA]</scope>
    <source>
        <strain evidence="4">CGMCC 4.7152</strain>
    </source>
</reference>
<dbReference type="Gene3D" id="3.30.70.270">
    <property type="match status" value="1"/>
</dbReference>
<organism evidence="3 4">
    <name type="scientific">Dactylosporangium cerinum</name>
    <dbReference type="NCBI Taxonomy" id="1434730"/>
    <lineage>
        <taxon>Bacteria</taxon>
        <taxon>Bacillati</taxon>
        <taxon>Actinomycetota</taxon>
        <taxon>Actinomycetes</taxon>
        <taxon>Micromonosporales</taxon>
        <taxon>Micromonosporaceae</taxon>
        <taxon>Dactylosporangium</taxon>
    </lineage>
</organism>
<dbReference type="Pfam" id="PF00990">
    <property type="entry name" value="GGDEF"/>
    <property type="match status" value="1"/>
</dbReference>
<name>A0ABV9WA00_9ACTN</name>
<dbReference type="Gene3D" id="3.20.20.450">
    <property type="entry name" value="EAL domain"/>
    <property type="match status" value="1"/>
</dbReference>
<dbReference type="InterPro" id="IPR035919">
    <property type="entry name" value="EAL_sf"/>
</dbReference>
<evidence type="ECO:0000259" key="1">
    <source>
        <dbReference type="PROSITE" id="PS50883"/>
    </source>
</evidence>
<evidence type="ECO:0000313" key="3">
    <source>
        <dbReference type="EMBL" id="MFC5004859.1"/>
    </source>
</evidence>
<dbReference type="CDD" id="cd01949">
    <property type="entry name" value="GGDEF"/>
    <property type="match status" value="1"/>
</dbReference>
<evidence type="ECO:0000259" key="2">
    <source>
        <dbReference type="PROSITE" id="PS50887"/>
    </source>
</evidence>
<dbReference type="InterPro" id="IPR043128">
    <property type="entry name" value="Rev_trsase/Diguanyl_cyclase"/>
</dbReference>
<dbReference type="SUPFAM" id="SSF55073">
    <property type="entry name" value="Nucleotide cyclase"/>
    <property type="match status" value="1"/>
</dbReference>
<dbReference type="SUPFAM" id="SSF141868">
    <property type="entry name" value="EAL domain-like"/>
    <property type="match status" value="1"/>
</dbReference>
<dbReference type="Proteomes" id="UP001595912">
    <property type="component" value="Unassembled WGS sequence"/>
</dbReference>
<dbReference type="InterPro" id="IPR000160">
    <property type="entry name" value="GGDEF_dom"/>
</dbReference>
<dbReference type="NCBIfam" id="TIGR00254">
    <property type="entry name" value="GGDEF"/>
    <property type="match status" value="1"/>
</dbReference>
<sequence length="606" mass="64354">MSQHASSTPPDVVGPLARPIAVVNATMRCGELDLHFRADPELPCVAVLYLDGGVGLISRERFAQLMAGPFGYGRALWERTPAGRTADPAPMIVAEDALVVDVCEQLGRRDRTRRYDDVLVRRPGGQLARVSAARLYEALADLMNHQAVRDPLSGLVNRARFLRGLAAACRDAEHPGIAVVFLDLDRMKQVNDTLGHNVGDRLIVSVARRLSALAGDGDLVARLGGDEFAVLTTIAAGARADLSAAALGERFCQAIATPDPALPAGAHSTASVGVAIGSAGSDAETLLREADLAMYQAKRAGGGTVRTASATGAQGDPVPGAGDGIRGAIDRGELRLFYQPIIGVNDGRVWSVEALVRWLHPRHGLLTPERFLPAVSQAGQFPALDRWVLERACADLAAWEAAYGGRAPRCVNVNLTVETLSDADLAGTVLATLRRVGLAPERLRVELPESADLAQLQGAVDQLRRLRDHGVGIVLDDMGAGSATLRHLSVLPVTGIKIDRSFVARMLDSRNDHAVVKLLGDLGRSVGIEVTAEGVEVDEQLTWLRQLQVPFAQGYHLGMPAPADHLTGLLRTGRRQAAATGAVGRHRLQPLPELQAALPGDPVVQA</sequence>
<protein>
    <submittedName>
        <fullName evidence="3">Bifunctional diguanylate cyclase/phosphodiesterase</fullName>
    </submittedName>
</protein>
<dbReference type="RefSeq" id="WP_380125129.1">
    <property type="nucleotide sequence ID" value="NZ_JBHSIU010000066.1"/>
</dbReference>
<dbReference type="PANTHER" id="PTHR44757:SF2">
    <property type="entry name" value="BIOFILM ARCHITECTURE MAINTENANCE PROTEIN MBAA"/>
    <property type="match status" value="1"/>
</dbReference>
<dbReference type="PROSITE" id="PS50883">
    <property type="entry name" value="EAL"/>
    <property type="match status" value="1"/>
</dbReference>
<proteinExistence type="predicted"/>
<comment type="caution">
    <text evidence="3">The sequence shown here is derived from an EMBL/GenBank/DDBJ whole genome shotgun (WGS) entry which is preliminary data.</text>
</comment>
<dbReference type="PROSITE" id="PS50887">
    <property type="entry name" value="GGDEF"/>
    <property type="match status" value="1"/>
</dbReference>
<dbReference type="SMART" id="SM00267">
    <property type="entry name" value="GGDEF"/>
    <property type="match status" value="1"/>
</dbReference>
<gene>
    <name evidence="3" type="ORF">ACFPIJ_44415</name>
</gene>
<accession>A0ABV9WA00</accession>